<feature type="compositionally biased region" description="Basic and acidic residues" evidence="1">
    <location>
        <begin position="516"/>
        <end position="535"/>
    </location>
</feature>
<organism evidence="2 3">
    <name type="scientific">Paramuricea clavata</name>
    <name type="common">Red gorgonian</name>
    <name type="synonym">Violescent sea-whip</name>
    <dbReference type="NCBI Taxonomy" id="317549"/>
    <lineage>
        <taxon>Eukaryota</taxon>
        <taxon>Metazoa</taxon>
        <taxon>Cnidaria</taxon>
        <taxon>Anthozoa</taxon>
        <taxon>Octocorallia</taxon>
        <taxon>Malacalcyonacea</taxon>
        <taxon>Plexauridae</taxon>
        <taxon>Paramuricea</taxon>
    </lineage>
</organism>
<feature type="region of interest" description="Disordered" evidence="1">
    <location>
        <begin position="268"/>
        <end position="304"/>
    </location>
</feature>
<feature type="region of interest" description="Disordered" evidence="1">
    <location>
        <begin position="332"/>
        <end position="371"/>
    </location>
</feature>
<dbReference type="Proteomes" id="UP001152795">
    <property type="component" value="Unassembled WGS sequence"/>
</dbReference>
<evidence type="ECO:0000256" key="1">
    <source>
        <dbReference type="SAM" id="MobiDB-lite"/>
    </source>
</evidence>
<keyword evidence="3" id="KW-1185">Reference proteome</keyword>
<evidence type="ECO:0000313" key="3">
    <source>
        <dbReference type="Proteomes" id="UP001152795"/>
    </source>
</evidence>
<feature type="compositionally biased region" description="Polar residues" evidence="1">
    <location>
        <begin position="536"/>
        <end position="561"/>
    </location>
</feature>
<reference evidence="2" key="1">
    <citation type="submission" date="2020-04" db="EMBL/GenBank/DDBJ databases">
        <authorList>
            <person name="Alioto T."/>
            <person name="Alioto T."/>
            <person name="Gomez Garrido J."/>
        </authorList>
    </citation>
    <scope>NUCLEOTIDE SEQUENCE</scope>
    <source>
        <strain evidence="2">A484AB</strain>
    </source>
</reference>
<protein>
    <submittedName>
        <fullName evidence="2">Uncharacterized protein</fullName>
    </submittedName>
</protein>
<feature type="compositionally biased region" description="Basic and acidic residues" evidence="1">
    <location>
        <begin position="345"/>
        <end position="371"/>
    </location>
</feature>
<comment type="caution">
    <text evidence="2">The sequence shown here is derived from an EMBL/GenBank/DDBJ whole genome shotgun (WGS) entry which is preliminary data.</text>
</comment>
<accession>A0A6S7KE66</accession>
<sequence>MKLLVLSKKVTACYRTGNFNEARDLLEQYKTILPQVQDRLIFEVMGLYLEAALKRASGDFQELAGLLTEALSKAELIEPGLVTAIVYVFAGTVTDLINSEDPSNKIDSPDVLSIRALEHLQCVKDSSDVLADMKRKAHISLATFCLCCNISGQRIKGNVDNASLGKAKTSIEAVDQSAFEEHPLSGYHDVQRYLVLAIFHYRSSQLSPDQRIRFLGNASRYAKKAECLAKEYQFAEMIEWSKANEALCTEELVSVNSAIQNHANNADHMRNDETGFRPEKRKDAFDTQSSFDERRARRGNYDATRHSDRTIGIEHVDMSNIASFIDIDDITQPASEFQPTPPRSDFVEVKSKRTQKEQRERVYEKEERKQRETKRIMQGAILKPKINKSSQNNTSTALASINVEQKRVVSLMLVKPGSPPPPPINAWTKPLSITPAKPPNEASAELPRITQPDPLAVERGKPLRTDDMRLKDDTKDNGEPKSQPGMDKPKEQNDGRPRSTSRSRDVNKTQKAKLQVKNEKSQNSDKNRDQNKERNSQQPQRDSRTPSGRQEQQYTAPGQSE</sequence>
<feature type="non-terminal residue" evidence="2">
    <location>
        <position position="561"/>
    </location>
</feature>
<gene>
    <name evidence="2" type="ORF">PACLA_8A028257</name>
</gene>
<evidence type="ECO:0000313" key="2">
    <source>
        <dbReference type="EMBL" id="CAB4043765.1"/>
    </source>
</evidence>
<proteinExistence type="predicted"/>
<feature type="region of interest" description="Disordered" evidence="1">
    <location>
        <begin position="414"/>
        <end position="561"/>
    </location>
</feature>
<name>A0A6S7KE66_PARCT</name>
<feature type="compositionally biased region" description="Basic and acidic residues" evidence="1">
    <location>
        <begin position="487"/>
        <end position="508"/>
    </location>
</feature>
<dbReference type="AlphaFoldDB" id="A0A6S7KE66"/>
<feature type="compositionally biased region" description="Basic and acidic residues" evidence="1">
    <location>
        <begin position="456"/>
        <end position="479"/>
    </location>
</feature>
<dbReference type="EMBL" id="CACRXK020033118">
    <property type="protein sequence ID" value="CAB4043765.1"/>
    <property type="molecule type" value="Genomic_DNA"/>
</dbReference>